<dbReference type="PANTHER" id="PTHR23259:SF69">
    <property type="entry name" value="GEO11767P1-RELATED"/>
    <property type="match status" value="1"/>
</dbReference>
<feature type="chain" id="PRO_5003447338" description="TIL domain-containing protein" evidence="3">
    <location>
        <begin position="21"/>
        <end position="86"/>
    </location>
</feature>
<keyword evidence="2" id="KW-1015">Disulfide bond</keyword>
<name>G3MKZ2_AMBMU</name>
<organism evidence="5">
    <name type="scientific">Amblyomma maculatum</name>
    <name type="common">Gulf Coast tick</name>
    <dbReference type="NCBI Taxonomy" id="34609"/>
    <lineage>
        <taxon>Eukaryota</taxon>
        <taxon>Metazoa</taxon>
        <taxon>Ecdysozoa</taxon>
        <taxon>Arthropoda</taxon>
        <taxon>Chelicerata</taxon>
        <taxon>Arachnida</taxon>
        <taxon>Acari</taxon>
        <taxon>Parasitiformes</taxon>
        <taxon>Ixodida</taxon>
        <taxon>Ixodoidea</taxon>
        <taxon>Ixodidae</taxon>
        <taxon>Amblyomminae</taxon>
        <taxon>Amblyomma</taxon>
    </lineage>
</organism>
<dbReference type="InterPro" id="IPR002919">
    <property type="entry name" value="TIL_dom"/>
</dbReference>
<dbReference type="AlphaFoldDB" id="G3MKZ2"/>
<evidence type="ECO:0000259" key="4">
    <source>
        <dbReference type="Pfam" id="PF01826"/>
    </source>
</evidence>
<dbReference type="EMBL" id="JO842543">
    <property type="protein sequence ID" value="AEO34160.1"/>
    <property type="molecule type" value="mRNA"/>
</dbReference>
<evidence type="ECO:0000313" key="5">
    <source>
        <dbReference type="EMBL" id="AEO34160.1"/>
    </source>
</evidence>
<keyword evidence="1" id="KW-0646">Protease inhibitor</keyword>
<protein>
    <recommendedName>
        <fullName evidence="4">TIL domain-containing protein</fullName>
    </recommendedName>
</protein>
<dbReference type="InterPro" id="IPR036084">
    <property type="entry name" value="Ser_inhib-like_sf"/>
</dbReference>
<dbReference type="PANTHER" id="PTHR23259">
    <property type="entry name" value="RIDDLE"/>
    <property type="match status" value="1"/>
</dbReference>
<proteinExistence type="evidence at transcript level"/>
<evidence type="ECO:0000256" key="2">
    <source>
        <dbReference type="ARBA" id="ARBA00023157"/>
    </source>
</evidence>
<keyword evidence="3" id="KW-0732">Signal</keyword>
<feature type="domain" description="TIL" evidence="4">
    <location>
        <begin position="27"/>
        <end position="83"/>
    </location>
</feature>
<dbReference type="InterPro" id="IPR051368">
    <property type="entry name" value="SerProtInhib-TIL_Domain"/>
</dbReference>
<accession>G3MKZ2</accession>
<feature type="signal peptide" evidence="3">
    <location>
        <begin position="1"/>
        <end position="20"/>
    </location>
</feature>
<dbReference type="Pfam" id="PF01826">
    <property type="entry name" value="TIL"/>
    <property type="match status" value="1"/>
</dbReference>
<evidence type="ECO:0000256" key="1">
    <source>
        <dbReference type="ARBA" id="ARBA00022690"/>
    </source>
</evidence>
<dbReference type="CDD" id="cd19941">
    <property type="entry name" value="TIL"/>
    <property type="match status" value="1"/>
</dbReference>
<sequence>MKLYILGLLVAVLAVAIVASEEGSEDCGLNEVFKRCVSSSCAEKKCWRRVIGPICTADCVFGCYCGDEFYRNRQGSCVTLEECPPE</sequence>
<dbReference type="GO" id="GO:0030414">
    <property type="term" value="F:peptidase inhibitor activity"/>
    <property type="evidence" value="ECO:0007669"/>
    <property type="project" value="UniProtKB-KW"/>
</dbReference>
<evidence type="ECO:0000256" key="3">
    <source>
        <dbReference type="SAM" id="SignalP"/>
    </source>
</evidence>
<dbReference type="Gene3D" id="2.10.25.10">
    <property type="entry name" value="Laminin"/>
    <property type="match status" value="1"/>
</dbReference>
<reference evidence="5" key="1">
    <citation type="journal article" date="2011" name="PLoS ONE">
        <title>A deep insight into the sialotranscriptome of the gulf coast tick, Amblyomma maculatum.</title>
        <authorList>
            <person name="Karim S."/>
            <person name="Singh P."/>
            <person name="Ribeiro J.M."/>
        </authorList>
    </citation>
    <scope>NUCLEOTIDE SEQUENCE</scope>
    <source>
        <tissue evidence="5">Salivary gland</tissue>
    </source>
</reference>
<dbReference type="SUPFAM" id="SSF57567">
    <property type="entry name" value="Serine protease inhibitors"/>
    <property type="match status" value="1"/>
</dbReference>